<evidence type="ECO:0000313" key="8">
    <source>
        <dbReference type="EMBL" id="QHQ34547.1"/>
    </source>
</evidence>
<protein>
    <recommendedName>
        <fullName evidence="7">Endolytic murein transglycosylase</fullName>
        <ecNumber evidence="7">4.2.2.29</ecNumber>
    </recommendedName>
    <alternativeName>
        <fullName evidence="7">Peptidoglycan lytic transglycosylase</fullName>
    </alternativeName>
    <alternativeName>
        <fullName evidence="7">Peptidoglycan polymerization terminase</fullName>
    </alternativeName>
</protein>
<gene>
    <name evidence="7 8" type="primary">mltG</name>
    <name evidence="8" type="ORF">GO499_04745</name>
</gene>
<dbReference type="CDD" id="cd08010">
    <property type="entry name" value="MltG_like"/>
    <property type="match status" value="1"/>
</dbReference>
<evidence type="ECO:0000256" key="7">
    <source>
        <dbReference type="HAMAP-Rule" id="MF_02065"/>
    </source>
</evidence>
<evidence type="ECO:0000256" key="5">
    <source>
        <dbReference type="ARBA" id="ARBA00023239"/>
    </source>
</evidence>
<keyword evidence="9" id="KW-1185">Reference proteome</keyword>
<dbReference type="KEGG" id="amaq:GO499_04745"/>
<sequence length="378" mass="40881">MTRHLAANGMTLLIAVLICVLSYLGWAASEYANRAQVTDEVIFEVESGSNWRRTSEKLEREGVISSSSIFRIGLRYDGLTDELKRGVYAVPGGATMKDIAALFSEGGAGGARYRLTYLIRADGVEVRLSDQIGSEDFAGMAPEALAVRAAELVESNESISLRVAVPEGLTSYQISEGLNAVPLLTGEIAEVPAEGSLAPNTYEVRDGKAREELLAEMAAAQRQRVADAWAGRDLTVPVESPEELLILASIIEKETGVPEERGRVASVFANRLERGMRLQTDPTVIYGLTEGKGALGRGLRRSELDRATPYNTYIIEGLPPTPIANPGELAIKAAAQPDTTDFLFFVADGTGGHAFAQTLVEHEENVARWREIEASRDN</sequence>
<dbReference type="EC" id="4.2.2.29" evidence="7"/>
<dbReference type="EMBL" id="CP046620">
    <property type="protein sequence ID" value="QHQ34547.1"/>
    <property type="molecule type" value="Genomic_DNA"/>
</dbReference>
<dbReference type="AlphaFoldDB" id="A0A6P1SXR2"/>
<dbReference type="NCBIfam" id="TIGR00247">
    <property type="entry name" value="endolytic transglycosylase MltG"/>
    <property type="match status" value="1"/>
</dbReference>
<dbReference type="PANTHER" id="PTHR30518:SF2">
    <property type="entry name" value="ENDOLYTIC MUREIN TRANSGLYCOSYLASE"/>
    <property type="match status" value="1"/>
</dbReference>
<dbReference type="GO" id="GO:0071555">
    <property type="term" value="P:cell wall organization"/>
    <property type="evidence" value="ECO:0007669"/>
    <property type="project" value="UniProtKB-KW"/>
</dbReference>
<dbReference type="GO" id="GO:0009252">
    <property type="term" value="P:peptidoglycan biosynthetic process"/>
    <property type="evidence" value="ECO:0007669"/>
    <property type="project" value="UniProtKB-UniRule"/>
</dbReference>
<keyword evidence="7" id="KW-0997">Cell inner membrane</keyword>
<keyword evidence="4 7" id="KW-0472">Membrane</keyword>
<feature type="site" description="Important for catalytic activity" evidence="7">
    <location>
        <position position="254"/>
    </location>
</feature>
<dbReference type="Gene3D" id="3.30.1490.480">
    <property type="entry name" value="Endolytic murein transglycosylase"/>
    <property type="match status" value="1"/>
</dbReference>
<evidence type="ECO:0000256" key="2">
    <source>
        <dbReference type="ARBA" id="ARBA00022692"/>
    </source>
</evidence>
<accession>A0A6P1SXR2</accession>
<comment type="catalytic activity">
    <reaction evidence="7">
        <text>a peptidoglycan chain = a peptidoglycan chain with N-acetyl-1,6-anhydromuramyl-[peptide] at the reducing end + a peptidoglycan chain with N-acetylglucosamine at the non-reducing end.</text>
        <dbReference type="EC" id="4.2.2.29"/>
    </reaction>
</comment>
<dbReference type="Gene3D" id="3.30.160.60">
    <property type="entry name" value="Classic Zinc Finger"/>
    <property type="match status" value="1"/>
</dbReference>
<dbReference type="Proteomes" id="UP000464495">
    <property type="component" value="Chromosome"/>
</dbReference>
<dbReference type="RefSeq" id="WP_161861116.1">
    <property type="nucleotide sequence ID" value="NZ_CP046620.1"/>
</dbReference>
<organism evidence="8 9">
    <name type="scientific">Algicella marina</name>
    <dbReference type="NCBI Taxonomy" id="2683284"/>
    <lineage>
        <taxon>Bacteria</taxon>
        <taxon>Pseudomonadati</taxon>
        <taxon>Pseudomonadota</taxon>
        <taxon>Alphaproteobacteria</taxon>
        <taxon>Rhodobacterales</taxon>
        <taxon>Paracoccaceae</taxon>
        <taxon>Algicella</taxon>
    </lineage>
</organism>
<dbReference type="PANTHER" id="PTHR30518">
    <property type="entry name" value="ENDOLYTIC MUREIN TRANSGLYCOSYLASE"/>
    <property type="match status" value="1"/>
</dbReference>
<keyword evidence="2 7" id="KW-0812">Transmembrane</keyword>
<dbReference type="GO" id="GO:0008932">
    <property type="term" value="F:lytic endotransglycosylase activity"/>
    <property type="evidence" value="ECO:0007669"/>
    <property type="project" value="UniProtKB-UniRule"/>
</dbReference>
<reference evidence="8 9" key="1">
    <citation type="submission" date="2019-12" db="EMBL/GenBank/DDBJ databases">
        <title>Complete genome sequence of Algicella marina strain 9Alg 56(T) isolated from the red alga Tichocarpus crinitus.</title>
        <authorList>
            <person name="Kim S.-G."/>
            <person name="Nedashkovskaya O.I."/>
        </authorList>
    </citation>
    <scope>NUCLEOTIDE SEQUENCE [LARGE SCALE GENOMIC DNA]</scope>
    <source>
        <strain evidence="8 9">9Alg 56</strain>
    </source>
</reference>
<evidence type="ECO:0000256" key="4">
    <source>
        <dbReference type="ARBA" id="ARBA00023136"/>
    </source>
</evidence>
<proteinExistence type="inferred from homology"/>
<evidence type="ECO:0000256" key="1">
    <source>
        <dbReference type="ARBA" id="ARBA00022475"/>
    </source>
</evidence>
<evidence type="ECO:0000256" key="6">
    <source>
        <dbReference type="ARBA" id="ARBA00023316"/>
    </source>
</evidence>
<dbReference type="InterPro" id="IPR003770">
    <property type="entry name" value="MLTG-like"/>
</dbReference>
<dbReference type="Pfam" id="PF02618">
    <property type="entry name" value="YceG"/>
    <property type="match status" value="1"/>
</dbReference>
<keyword evidence="1 7" id="KW-1003">Cell membrane</keyword>
<dbReference type="GO" id="GO:0005886">
    <property type="term" value="C:plasma membrane"/>
    <property type="evidence" value="ECO:0007669"/>
    <property type="project" value="UniProtKB-UniRule"/>
</dbReference>
<keyword evidence="5 7" id="KW-0456">Lyase</keyword>
<comment type="similarity">
    <text evidence="7">Belongs to the transglycosylase MltG family.</text>
</comment>
<comment type="function">
    <text evidence="7">Functions as a peptidoglycan terminase that cleaves nascent peptidoglycan strands endolytically to terminate their elongation.</text>
</comment>
<keyword evidence="3 7" id="KW-1133">Transmembrane helix</keyword>
<name>A0A6P1SXR2_9RHOB</name>
<evidence type="ECO:0000256" key="3">
    <source>
        <dbReference type="ARBA" id="ARBA00022989"/>
    </source>
</evidence>
<keyword evidence="6 7" id="KW-0961">Cell wall biogenesis/degradation</keyword>
<dbReference type="HAMAP" id="MF_02065">
    <property type="entry name" value="MltG"/>
    <property type="match status" value="1"/>
</dbReference>
<evidence type="ECO:0000313" key="9">
    <source>
        <dbReference type="Proteomes" id="UP000464495"/>
    </source>
</evidence>